<keyword evidence="2" id="KW-1185">Reference proteome</keyword>
<organism evidence="1 2">
    <name type="scientific">Coniosporium tulheliwenetii</name>
    <dbReference type="NCBI Taxonomy" id="3383036"/>
    <lineage>
        <taxon>Eukaryota</taxon>
        <taxon>Fungi</taxon>
        <taxon>Dikarya</taxon>
        <taxon>Ascomycota</taxon>
        <taxon>Pezizomycotina</taxon>
        <taxon>Dothideomycetes</taxon>
        <taxon>Dothideomycetes incertae sedis</taxon>
        <taxon>Coniosporium</taxon>
    </lineage>
</organism>
<dbReference type="Proteomes" id="UP001172680">
    <property type="component" value="Unassembled WGS sequence"/>
</dbReference>
<comment type="caution">
    <text evidence="1">The sequence shown here is derived from an EMBL/GenBank/DDBJ whole genome shotgun (WGS) entry which is preliminary data.</text>
</comment>
<dbReference type="EMBL" id="JAPDRP010000010">
    <property type="protein sequence ID" value="KAJ9644101.1"/>
    <property type="molecule type" value="Genomic_DNA"/>
</dbReference>
<name>A0ACC2Z8V5_9PEZI</name>
<sequence>MNTEPHAPTLPEALSNPKSIVLRSLFTPPTHPDGSVSVSTSARHRVIIRHPGYDDADNDLMVLQASDHSDSGIHHATALVMCSIVAGNRWDGFFTQLKNGLRVELQPDDVLEEEIYYFHIPTGDGASQIDDSPSSGGSTLATSHSDSEDNNVDFEARESRRFDYLRAEYLEKERNRSDPKGFWLTEQAWAKTAVNSVLSSDDVRRLYKIRGADVPDDP</sequence>
<accession>A0ACC2Z8V5</accession>
<evidence type="ECO:0000313" key="2">
    <source>
        <dbReference type="Proteomes" id="UP001172680"/>
    </source>
</evidence>
<protein>
    <submittedName>
        <fullName evidence="1">Uncharacterized protein</fullName>
    </submittedName>
</protein>
<proteinExistence type="predicted"/>
<reference evidence="1" key="1">
    <citation type="submission" date="2022-10" db="EMBL/GenBank/DDBJ databases">
        <title>Culturing micro-colonial fungi from biological soil crusts in the Mojave desert and describing Neophaeococcomyces mojavensis, and introducing the new genera and species Taxawa tesnikishii.</title>
        <authorList>
            <person name="Kurbessoian T."/>
            <person name="Stajich J.E."/>
        </authorList>
    </citation>
    <scope>NUCLEOTIDE SEQUENCE</scope>
    <source>
        <strain evidence="1">JES_115</strain>
    </source>
</reference>
<gene>
    <name evidence="1" type="ORF">H2199_003969</name>
</gene>
<evidence type="ECO:0000313" key="1">
    <source>
        <dbReference type="EMBL" id="KAJ9644101.1"/>
    </source>
</evidence>